<dbReference type="RefSeq" id="WP_187222976.1">
    <property type="nucleotide sequence ID" value="NZ_JABVED010000013.1"/>
</dbReference>
<keyword evidence="3" id="KW-1185">Reference proteome</keyword>
<sequence>MSKARTVAGGGRAVEVTADRIAGWYDRFACRHGGVSRTVATVESIVVEAVDGATATVEVPFAPLDTEPGEWAGLRIDLLITHLERPRKVGLLLVRLGGHSLGVAEAGKVTVSRTGRRQVHGRNAAGGWSQHRFARRREGQVRQAMEAAARDVAEVLGSRVSELDAVVLGGDKSALDILRAQRSLAPVFALAEPRILDVPDPRRTVLDDAAERAFSVEIVVRDS</sequence>
<dbReference type="Pfam" id="PF18859">
    <property type="entry name" value="acVLRF1"/>
    <property type="match status" value="1"/>
</dbReference>
<dbReference type="SUPFAM" id="SSF53137">
    <property type="entry name" value="Translational machinery components"/>
    <property type="match status" value="1"/>
</dbReference>
<dbReference type="Proteomes" id="UP000734823">
    <property type="component" value="Unassembled WGS sequence"/>
</dbReference>
<name>A0ABR7LB57_9PSEU</name>
<comment type="caution">
    <text evidence="2">The sequence shown here is derived from an EMBL/GenBank/DDBJ whole genome shotgun (WGS) entry which is preliminary data.</text>
</comment>
<dbReference type="InterPro" id="IPR040783">
    <property type="entry name" value="VLRF1"/>
</dbReference>
<evidence type="ECO:0000313" key="3">
    <source>
        <dbReference type="Proteomes" id="UP000734823"/>
    </source>
</evidence>
<dbReference type="EMBL" id="JABVED010000013">
    <property type="protein sequence ID" value="MBC6449938.1"/>
    <property type="molecule type" value="Genomic_DNA"/>
</dbReference>
<accession>A0ABR7LB57</accession>
<dbReference type="NCBIfam" id="NF041024">
    <property type="entry name" value="acVLRF1_NCBI"/>
    <property type="match status" value="1"/>
</dbReference>
<dbReference type="InterPro" id="IPR042226">
    <property type="entry name" value="eFR1_2_sf"/>
</dbReference>
<proteinExistence type="predicted"/>
<reference evidence="2 3" key="1">
    <citation type="submission" date="2020-06" db="EMBL/GenBank/DDBJ databases">
        <title>Actinokineospora xiongansis sp. nov., isolated from soil of Baiyangdian.</title>
        <authorList>
            <person name="Zhang X."/>
        </authorList>
    </citation>
    <scope>NUCLEOTIDE SEQUENCE [LARGE SCALE GENOMIC DNA]</scope>
    <source>
        <strain evidence="2 3">HBU206404</strain>
    </source>
</reference>
<evidence type="ECO:0000259" key="1">
    <source>
        <dbReference type="Pfam" id="PF18859"/>
    </source>
</evidence>
<feature type="domain" description="Actinobacteria/chloroflexi VLRF1 release factor" evidence="1">
    <location>
        <begin position="87"/>
        <end position="218"/>
    </location>
</feature>
<organism evidence="2 3">
    <name type="scientific">Actinokineospora xionganensis</name>
    <dbReference type="NCBI Taxonomy" id="2684470"/>
    <lineage>
        <taxon>Bacteria</taxon>
        <taxon>Bacillati</taxon>
        <taxon>Actinomycetota</taxon>
        <taxon>Actinomycetes</taxon>
        <taxon>Pseudonocardiales</taxon>
        <taxon>Pseudonocardiaceae</taxon>
        <taxon>Actinokineospora</taxon>
    </lineage>
</organism>
<gene>
    <name evidence="2" type="ORF">GPZ80_22510</name>
</gene>
<evidence type="ECO:0000313" key="2">
    <source>
        <dbReference type="EMBL" id="MBC6449938.1"/>
    </source>
</evidence>
<dbReference type="Gene3D" id="3.30.420.60">
    <property type="entry name" value="eRF1 domain 2"/>
    <property type="match status" value="1"/>
</dbReference>
<protein>
    <recommendedName>
        <fullName evidence="1">Actinobacteria/chloroflexi VLRF1 release factor domain-containing protein</fullName>
    </recommendedName>
</protein>